<keyword evidence="8" id="KW-1185">Reference proteome</keyword>
<evidence type="ECO:0000256" key="5">
    <source>
        <dbReference type="PROSITE-ProRule" id="PRU00339"/>
    </source>
</evidence>
<dbReference type="GO" id="GO:0005739">
    <property type="term" value="C:mitochondrion"/>
    <property type="evidence" value="ECO:0007669"/>
    <property type="project" value="TreeGrafter"/>
</dbReference>
<dbReference type="GO" id="GO:0005829">
    <property type="term" value="C:cytosol"/>
    <property type="evidence" value="ECO:0007669"/>
    <property type="project" value="TreeGrafter"/>
</dbReference>
<dbReference type="Proteomes" id="UP000502823">
    <property type="component" value="Unassembled WGS sequence"/>
</dbReference>
<dbReference type="GO" id="GO:0006626">
    <property type="term" value="P:protein targeting to mitochondrion"/>
    <property type="evidence" value="ECO:0007669"/>
    <property type="project" value="TreeGrafter"/>
</dbReference>
<feature type="repeat" description="TPR" evidence="5">
    <location>
        <begin position="224"/>
        <end position="257"/>
    </location>
</feature>
<reference evidence="8" key="1">
    <citation type="submission" date="2020-01" db="EMBL/GenBank/DDBJ databases">
        <title>Draft genome sequence of the Termite Coptotermes fromosanus.</title>
        <authorList>
            <person name="Itakura S."/>
            <person name="Yosikawa Y."/>
            <person name="Umezawa K."/>
        </authorList>
    </citation>
    <scope>NUCLEOTIDE SEQUENCE [LARGE SCALE GENOMIC DNA]</scope>
</reference>
<comment type="subcellular location">
    <subcellularLocation>
        <location evidence="1">Cytoplasm</location>
    </subcellularLocation>
</comment>
<feature type="region of interest" description="Disordered" evidence="6">
    <location>
        <begin position="110"/>
        <end position="153"/>
    </location>
</feature>
<keyword evidence="4 5" id="KW-0802">TPR repeat</keyword>
<dbReference type="PANTHER" id="PTHR45984">
    <property type="entry name" value="RNA (RNA) POLYMERASE II ASSOCIATED PROTEIN HOMOLOG"/>
    <property type="match status" value="1"/>
</dbReference>
<dbReference type="PROSITE" id="PS50005">
    <property type="entry name" value="TPR"/>
    <property type="match status" value="1"/>
</dbReference>
<protein>
    <submittedName>
        <fullName evidence="7">Uncharacterized protein</fullName>
    </submittedName>
</protein>
<dbReference type="SUPFAM" id="SSF48452">
    <property type="entry name" value="TPR-like"/>
    <property type="match status" value="1"/>
</dbReference>
<dbReference type="InParanoid" id="A0A6L2PDB2"/>
<dbReference type="OrthoDB" id="2942533at2759"/>
<evidence type="ECO:0000256" key="2">
    <source>
        <dbReference type="ARBA" id="ARBA00022490"/>
    </source>
</evidence>
<evidence type="ECO:0000256" key="6">
    <source>
        <dbReference type="SAM" id="MobiDB-lite"/>
    </source>
</evidence>
<evidence type="ECO:0000313" key="7">
    <source>
        <dbReference type="EMBL" id="GFG30461.1"/>
    </source>
</evidence>
<dbReference type="InterPro" id="IPR019734">
    <property type="entry name" value="TPR_rpt"/>
</dbReference>
<dbReference type="Gene3D" id="1.25.40.10">
    <property type="entry name" value="Tetratricopeptide repeat domain"/>
    <property type="match status" value="1"/>
</dbReference>
<evidence type="ECO:0000256" key="1">
    <source>
        <dbReference type="ARBA" id="ARBA00004496"/>
    </source>
</evidence>
<dbReference type="EMBL" id="BLKM01010508">
    <property type="protein sequence ID" value="GFG30461.1"/>
    <property type="molecule type" value="Genomic_DNA"/>
</dbReference>
<keyword evidence="2" id="KW-0963">Cytoplasm</keyword>
<feature type="compositionally biased region" description="Polar residues" evidence="6">
    <location>
        <begin position="131"/>
        <end position="140"/>
    </location>
</feature>
<sequence length="266" mass="31199">MVEQEEVMKNKKSLLMKYEIPLEHISFEYVEKCNDCKEMEKIVKILRSGEEGHFPQLLQCAETRLREVAPESRVLQTEEPILTKSMLEPEHWNKVSNDIKEWTGEMKTREHELKESSNVHQSLKGLPAVRNVQSSKTQNSHVEKQEAGPSRVKSVVPRNYADWDKFDVDMELLKMELEDERRKEQAMKKKKQQEKEKKKSKKDEEDKFTNALDSLSATEKEFMATQEKDRGNEYYRCGDYELAVKHYTSSILLHPTPTAYNNRAMA</sequence>
<feature type="region of interest" description="Disordered" evidence="6">
    <location>
        <begin position="184"/>
        <end position="211"/>
    </location>
</feature>
<dbReference type="FunCoup" id="A0A6L2PDB2">
    <property type="interactions" value="17"/>
</dbReference>
<evidence type="ECO:0000256" key="4">
    <source>
        <dbReference type="ARBA" id="ARBA00022803"/>
    </source>
</evidence>
<proteinExistence type="predicted"/>
<keyword evidence="3" id="KW-0677">Repeat</keyword>
<name>A0A6L2PDB2_COPFO</name>
<dbReference type="InterPro" id="IPR011990">
    <property type="entry name" value="TPR-like_helical_dom_sf"/>
</dbReference>
<feature type="compositionally biased region" description="Basic and acidic residues" evidence="6">
    <location>
        <begin position="184"/>
        <end position="208"/>
    </location>
</feature>
<dbReference type="InterPro" id="IPR051982">
    <property type="entry name" value="CiliaryAsmbly_MitoImport"/>
</dbReference>
<evidence type="ECO:0000313" key="8">
    <source>
        <dbReference type="Proteomes" id="UP000502823"/>
    </source>
</evidence>
<evidence type="ECO:0000256" key="3">
    <source>
        <dbReference type="ARBA" id="ARBA00022737"/>
    </source>
</evidence>
<gene>
    <name evidence="7" type="ORF">Cfor_01121</name>
</gene>
<dbReference type="PANTHER" id="PTHR45984:SF1">
    <property type="entry name" value="SPAG1 AXONEMAL DYNEIN ASSEMBLY FACTOR"/>
    <property type="match status" value="1"/>
</dbReference>
<accession>A0A6L2PDB2</accession>
<dbReference type="AlphaFoldDB" id="A0A6L2PDB2"/>
<dbReference type="GO" id="GO:0031072">
    <property type="term" value="F:heat shock protein binding"/>
    <property type="evidence" value="ECO:0007669"/>
    <property type="project" value="TreeGrafter"/>
</dbReference>
<organism evidence="7 8">
    <name type="scientific">Coptotermes formosanus</name>
    <name type="common">Formosan subterranean termite</name>
    <dbReference type="NCBI Taxonomy" id="36987"/>
    <lineage>
        <taxon>Eukaryota</taxon>
        <taxon>Metazoa</taxon>
        <taxon>Ecdysozoa</taxon>
        <taxon>Arthropoda</taxon>
        <taxon>Hexapoda</taxon>
        <taxon>Insecta</taxon>
        <taxon>Pterygota</taxon>
        <taxon>Neoptera</taxon>
        <taxon>Polyneoptera</taxon>
        <taxon>Dictyoptera</taxon>
        <taxon>Blattodea</taxon>
        <taxon>Blattoidea</taxon>
        <taxon>Termitoidae</taxon>
        <taxon>Rhinotermitidae</taxon>
        <taxon>Coptotermes</taxon>
    </lineage>
</organism>
<feature type="non-terminal residue" evidence="7">
    <location>
        <position position="266"/>
    </location>
</feature>
<comment type="caution">
    <text evidence="7">The sequence shown here is derived from an EMBL/GenBank/DDBJ whole genome shotgun (WGS) entry which is preliminary data.</text>
</comment>